<evidence type="ECO:0000256" key="3">
    <source>
        <dbReference type="ARBA" id="ARBA00022448"/>
    </source>
</evidence>
<evidence type="ECO:0000256" key="2">
    <source>
        <dbReference type="ARBA" id="ARBA00008472"/>
    </source>
</evidence>
<dbReference type="Gene3D" id="1.20.58.1610">
    <property type="entry name" value="NADH:ubiquinone/plastoquinone oxidoreductase, chain 3"/>
    <property type="match status" value="1"/>
</dbReference>
<comment type="catalytic activity">
    <reaction evidence="7">
        <text>a quinone + NADH + 5 H(+)(in) = a quinol + NAD(+) + 4 H(+)(out)</text>
        <dbReference type="Rhea" id="RHEA:57888"/>
        <dbReference type="ChEBI" id="CHEBI:15378"/>
        <dbReference type="ChEBI" id="CHEBI:24646"/>
        <dbReference type="ChEBI" id="CHEBI:57540"/>
        <dbReference type="ChEBI" id="CHEBI:57945"/>
        <dbReference type="ChEBI" id="CHEBI:132124"/>
    </reaction>
</comment>
<dbReference type="Pfam" id="PF00507">
    <property type="entry name" value="Oxidored_q4"/>
    <property type="match status" value="1"/>
</dbReference>
<keyword evidence="6 8" id="KW-0472">Membrane</keyword>
<keyword evidence="4 7" id="KW-0812">Transmembrane</keyword>
<evidence type="ECO:0000256" key="7">
    <source>
        <dbReference type="RuleBase" id="RU003639"/>
    </source>
</evidence>
<feature type="transmembrane region" description="Helical" evidence="8">
    <location>
        <begin position="12"/>
        <end position="32"/>
    </location>
</feature>
<evidence type="ECO:0000256" key="5">
    <source>
        <dbReference type="ARBA" id="ARBA00022989"/>
    </source>
</evidence>
<evidence type="ECO:0000313" key="10">
    <source>
        <dbReference type="Proteomes" id="UP000257131"/>
    </source>
</evidence>
<dbReference type="EC" id="7.1.1.-" evidence="7"/>
<reference evidence="9 10" key="1">
    <citation type="journal article" date="2017" name="Int. J. Syst. Evol. Microbiol.">
        <title>Rhodosalinus sediminis gen. nov., sp. nov., isolated from marine saltern.</title>
        <authorList>
            <person name="Guo L.Y."/>
            <person name="Ling S.K."/>
            <person name="Li C.M."/>
            <person name="Chen G.J."/>
            <person name="Du Z.J."/>
        </authorList>
    </citation>
    <scope>NUCLEOTIDE SEQUENCE [LARGE SCALE GENOMIC DNA]</scope>
    <source>
        <strain evidence="9 10">WDN1C137</strain>
    </source>
</reference>
<protein>
    <recommendedName>
        <fullName evidence="7">NADH-quinone oxidoreductase subunit</fullName>
        <ecNumber evidence="7">7.1.1.-</ecNumber>
    </recommendedName>
</protein>
<dbReference type="PANTHER" id="PTHR11058:SF21">
    <property type="entry name" value="NADH-QUINONE OXIDOREDUCTASE SUBUNIT A"/>
    <property type="match status" value="1"/>
</dbReference>
<evidence type="ECO:0000256" key="4">
    <source>
        <dbReference type="ARBA" id="ARBA00022692"/>
    </source>
</evidence>
<gene>
    <name evidence="9" type="ORF">DRV84_03895</name>
</gene>
<evidence type="ECO:0000256" key="1">
    <source>
        <dbReference type="ARBA" id="ARBA00004370"/>
    </source>
</evidence>
<name>A0A3D9BXC5_9RHOB</name>
<evidence type="ECO:0000313" key="9">
    <source>
        <dbReference type="EMBL" id="REC58183.1"/>
    </source>
</evidence>
<proteinExistence type="inferred from homology"/>
<dbReference type="RefSeq" id="WP_115978566.1">
    <property type="nucleotide sequence ID" value="NZ_CAJXNW010000040.1"/>
</dbReference>
<comment type="function">
    <text evidence="7">NDH-1 shuttles electrons from NADH, via FMN and iron-sulfur (Fe-S) centers, to quinones in the respiratory chain.</text>
</comment>
<comment type="subcellular location">
    <subcellularLocation>
        <location evidence="7">Cell membrane</location>
        <topology evidence="7">Multi-pass membrane protein</topology>
    </subcellularLocation>
    <subcellularLocation>
        <location evidence="1">Membrane</location>
    </subcellularLocation>
</comment>
<keyword evidence="7" id="KW-0520">NAD</keyword>
<keyword evidence="3" id="KW-0813">Transport</keyword>
<keyword evidence="5 8" id="KW-1133">Transmembrane helix</keyword>
<evidence type="ECO:0000256" key="6">
    <source>
        <dbReference type="ARBA" id="ARBA00023136"/>
    </source>
</evidence>
<dbReference type="InterPro" id="IPR000440">
    <property type="entry name" value="NADH_UbQ/plastoQ_OxRdtase_su3"/>
</dbReference>
<dbReference type="InterPro" id="IPR038430">
    <property type="entry name" value="NDAH_ubi_oxred_su3_sf"/>
</dbReference>
<dbReference type="AlphaFoldDB" id="A0A3D9BXC5"/>
<keyword evidence="7" id="KW-0874">Quinone</keyword>
<dbReference type="GO" id="GO:0048038">
    <property type="term" value="F:quinone binding"/>
    <property type="evidence" value="ECO:0007669"/>
    <property type="project" value="UniProtKB-KW"/>
</dbReference>
<dbReference type="Proteomes" id="UP000257131">
    <property type="component" value="Unassembled WGS sequence"/>
</dbReference>
<evidence type="ECO:0000256" key="8">
    <source>
        <dbReference type="SAM" id="Phobius"/>
    </source>
</evidence>
<sequence>MPEAFIPLDPRLALAVHAAAAAVTVAVALLLARVLRAPGGAVGAFGIYESGAPAAGAAVAPVPASYFQIAAFFVIFDFEAAVLFTWAMSAPAAGLAGLVSAGVFIAVLLAALFYLWADGALDVGAKSRGGAA</sequence>
<dbReference type="GO" id="GO:0030964">
    <property type="term" value="C:NADH dehydrogenase complex"/>
    <property type="evidence" value="ECO:0007669"/>
    <property type="project" value="TreeGrafter"/>
</dbReference>
<feature type="transmembrane region" description="Helical" evidence="8">
    <location>
        <begin position="66"/>
        <end position="88"/>
    </location>
</feature>
<comment type="similarity">
    <text evidence="2 7">Belongs to the complex I subunit 3 family.</text>
</comment>
<organism evidence="9 10">
    <name type="scientific">Rhodosalinus sediminis</name>
    <dbReference type="NCBI Taxonomy" id="1940533"/>
    <lineage>
        <taxon>Bacteria</taxon>
        <taxon>Pseudomonadati</taxon>
        <taxon>Pseudomonadota</taxon>
        <taxon>Alphaproteobacteria</taxon>
        <taxon>Rhodobacterales</taxon>
        <taxon>Paracoccaceae</taxon>
        <taxon>Rhodosalinus</taxon>
    </lineage>
</organism>
<feature type="transmembrane region" description="Helical" evidence="8">
    <location>
        <begin position="95"/>
        <end position="117"/>
    </location>
</feature>
<dbReference type="GO" id="GO:0005886">
    <property type="term" value="C:plasma membrane"/>
    <property type="evidence" value="ECO:0007669"/>
    <property type="project" value="UniProtKB-SubCell"/>
</dbReference>
<dbReference type="EMBL" id="QOHR01000003">
    <property type="protein sequence ID" value="REC58183.1"/>
    <property type="molecule type" value="Genomic_DNA"/>
</dbReference>
<dbReference type="PANTHER" id="PTHR11058">
    <property type="entry name" value="NADH-UBIQUINONE OXIDOREDUCTASE CHAIN 3"/>
    <property type="match status" value="1"/>
</dbReference>
<comment type="caution">
    <text evidence="9">The sequence shown here is derived from an EMBL/GenBank/DDBJ whole genome shotgun (WGS) entry which is preliminary data.</text>
</comment>
<accession>A0A3D9BXC5</accession>
<dbReference type="GO" id="GO:0008137">
    <property type="term" value="F:NADH dehydrogenase (ubiquinone) activity"/>
    <property type="evidence" value="ECO:0007669"/>
    <property type="project" value="InterPro"/>
</dbReference>
<keyword evidence="10" id="KW-1185">Reference proteome</keyword>